<dbReference type="PANTHER" id="PTHR36919:SF2">
    <property type="entry name" value="BLL6627 PROTEIN"/>
    <property type="match status" value="1"/>
</dbReference>
<gene>
    <name evidence="3" type="ORF">HMPREF0647_00245</name>
</gene>
<organism evidence="3 4">
    <name type="scientific">Prevotella bivia DNF00320</name>
    <dbReference type="NCBI Taxonomy" id="1401068"/>
    <lineage>
        <taxon>Bacteria</taxon>
        <taxon>Pseudomonadati</taxon>
        <taxon>Bacteroidota</taxon>
        <taxon>Bacteroidia</taxon>
        <taxon>Bacteroidales</taxon>
        <taxon>Prevotellaceae</taxon>
        <taxon>Prevotella</taxon>
    </lineage>
</organism>
<dbReference type="PANTHER" id="PTHR36919">
    <property type="entry name" value="BLR1215 PROTEIN"/>
    <property type="match status" value="1"/>
</dbReference>
<dbReference type="RefSeq" id="WP_036862201.1">
    <property type="nucleotide sequence ID" value="NZ_JRNQ01000002.1"/>
</dbReference>
<evidence type="ECO:0000259" key="2">
    <source>
        <dbReference type="Pfam" id="PF09917"/>
    </source>
</evidence>
<accession>A0A096AFI3</accession>
<sequence length="141" mass="15677">MKKFLLSICLVLCSVLNVLAQHTEADKIIGTYLTENKNAKVAITKSGNKYVGKLVWTKTQGKLDTHNPKAAERTKPLVGKSIVYGFTYSGKNVWENGKIYDPENGKTYSCKITMKSNGDLTVRGFIGFSLLGRNTAWTRIK</sequence>
<evidence type="ECO:0000313" key="3">
    <source>
        <dbReference type="EMBL" id="KGF45868.1"/>
    </source>
</evidence>
<reference evidence="3 4" key="1">
    <citation type="submission" date="2014-07" db="EMBL/GenBank/DDBJ databases">
        <authorList>
            <person name="McCorrison J."/>
            <person name="Sanka R."/>
            <person name="Torralba M."/>
            <person name="Gillis M."/>
            <person name="Haft D.H."/>
            <person name="Methe B."/>
            <person name="Sutton G."/>
            <person name="Nelson K.E."/>
        </authorList>
    </citation>
    <scope>NUCLEOTIDE SEQUENCE [LARGE SCALE GENOMIC DNA]</scope>
    <source>
        <strain evidence="3 4">DNF00320</strain>
    </source>
</reference>
<comment type="caution">
    <text evidence="3">The sequence shown here is derived from an EMBL/GenBank/DDBJ whole genome shotgun (WGS) entry which is preliminary data.</text>
</comment>
<proteinExistence type="predicted"/>
<evidence type="ECO:0000256" key="1">
    <source>
        <dbReference type="SAM" id="SignalP"/>
    </source>
</evidence>
<feature type="signal peptide" evidence="1">
    <location>
        <begin position="1"/>
        <end position="20"/>
    </location>
</feature>
<dbReference type="Proteomes" id="UP000029525">
    <property type="component" value="Unassembled WGS sequence"/>
</dbReference>
<dbReference type="Gene3D" id="2.40.128.520">
    <property type="match status" value="1"/>
</dbReference>
<dbReference type="AlphaFoldDB" id="A0A096AFI3"/>
<dbReference type="OrthoDB" id="9814399at2"/>
<dbReference type="Pfam" id="PF09917">
    <property type="entry name" value="DUF2147"/>
    <property type="match status" value="1"/>
</dbReference>
<keyword evidence="1" id="KW-0732">Signal</keyword>
<name>A0A096AFI3_9BACT</name>
<feature type="domain" description="DUF2147" evidence="2">
    <location>
        <begin position="30"/>
        <end position="139"/>
    </location>
</feature>
<dbReference type="EMBL" id="JRNQ01000002">
    <property type="protein sequence ID" value="KGF45868.1"/>
    <property type="molecule type" value="Genomic_DNA"/>
</dbReference>
<dbReference type="InterPro" id="IPR019223">
    <property type="entry name" value="DUF2147"/>
</dbReference>
<protein>
    <recommendedName>
        <fullName evidence="2">DUF2147 domain-containing protein</fullName>
    </recommendedName>
</protein>
<evidence type="ECO:0000313" key="4">
    <source>
        <dbReference type="Proteomes" id="UP000029525"/>
    </source>
</evidence>
<feature type="chain" id="PRO_5001923643" description="DUF2147 domain-containing protein" evidence="1">
    <location>
        <begin position="21"/>
        <end position="141"/>
    </location>
</feature>